<dbReference type="EMBL" id="NRDI02000003">
    <property type="protein sequence ID" value="KAI1518096.1"/>
    <property type="molecule type" value="Genomic_DNA"/>
</dbReference>
<reference evidence="2 5" key="1">
    <citation type="journal article" date="2018" name="BMC Genomics">
        <title>Comparative genomics of the wheat fungal pathogen Pyrenophora tritici-repentis reveals chromosomal variations and genome plasticity.</title>
        <authorList>
            <person name="Moolhuijzen P."/>
            <person name="See P.T."/>
            <person name="Hane J.K."/>
            <person name="Shi G."/>
            <person name="Liu Z."/>
            <person name="Oliver R.P."/>
            <person name="Moffat C.S."/>
        </authorList>
    </citation>
    <scope>NUCLEOTIDE SEQUENCE [LARGE SCALE GENOMIC DNA]</scope>
    <source>
        <strain evidence="2">M4</strain>
    </source>
</reference>
<dbReference type="Proteomes" id="UP000249757">
    <property type="component" value="Unassembled WGS sequence"/>
</dbReference>
<reference evidence="4" key="2">
    <citation type="submission" date="2021-05" db="EMBL/GenBank/DDBJ databases">
        <authorList>
            <person name="Moolhuijzen P.M."/>
            <person name="Moffat C.S."/>
        </authorList>
    </citation>
    <scope>NUCLEOTIDE SEQUENCE</scope>
    <source>
        <strain evidence="4">86-124</strain>
    </source>
</reference>
<dbReference type="OrthoDB" id="6359816at2759"/>
<comment type="caution">
    <text evidence="4">The sequence shown here is derived from an EMBL/GenBank/DDBJ whole genome shotgun (WGS) entry which is preliminary data.</text>
</comment>
<evidence type="ECO:0000313" key="4">
    <source>
        <dbReference type="EMBL" id="KAI1518096.1"/>
    </source>
</evidence>
<accession>A0A2W1D4M1</accession>
<dbReference type="Gene3D" id="3.30.710.10">
    <property type="entry name" value="Potassium Channel Kv1.1, Chain A"/>
    <property type="match status" value="1"/>
</dbReference>
<reference evidence="6" key="4">
    <citation type="journal article" date="2022" name="Microb. Genom.">
        <title>A global pangenome for the wheat fungal pathogen Pyrenophora tritici-repentis and prediction of effector protein structural homology.</title>
        <authorList>
            <person name="Moolhuijzen P.M."/>
            <person name="See P.T."/>
            <person name="Shi G."/>
            <person name="Powell H.R."/>
            <person name="Cockram J."/>
            <person name="Jorgensen L.N."/>
            <person name="Benslimane H."/>
            <person name="Strelkov S.E."/>
            <person name="Turner J."/>
            <person name="Liu Z."/>
            <person name="Moffat C.S."/>
        </authorList>
    </citation>
    <scope>NUCLEOTIDE SEQUENCE [LARGE SCALE GENOMIC DNA]</scope>
</reference>
<dbReference type="AlphaFoldDB" id="A0A2W1D4M1"/>
<organism evidence="4 6">
    <name type="scientific">Pyrenophora tritici-repentis</name>
    <dbReference type="NCBI Taxonomy" id="45151"/>
    <lineage>
        <taxon>Eukaryota</taxon>
        <taxon>Fungi</taxon>
        <taxon>Dikarya</taxon>
        <taxon>Ascomycota</taxon>
        <taxon>Pezizomycotina</taxon>
        <taxon>Dothideomycetes</taxon>
        <taxon>Pleosporomycetidae</taxon>
        <taxon>Pleosporales</taxon>
        <taxon>Pleosporineae</taxon>
        <taxon>Pleosporaceae</taxon>
        <taxon>Pyrenophora</taxon>
    </lineage>
</organism>
<dbReference type="PROSITE" id="PS50097">
    <property type="entry name" value="BTB"/>
    <property type="match status" value="1"/>
</dbReference>
<dbReference type="EMBL" id="NQIK02000001">
    <property type="protein sequence ID" value="KAF7578202.1"/>
    <property type="molecule type" value="Genomic_DNA"/>
</dbReference>
<dbReference type="PANTHER" id="PTHR47843">
    <property type="entry name" value="BTB DOMAIN-CONTAINING PROTEIN-RELATED"/>
    <property type="match status" value="1"/>
</dbReference>
<dbReference type="InterPro" id="IPR011333">
    <property type="entry name" value="SKP1/BTB/POZ_sf"/>
</dbReference>
<dbReference type="PANTHER" id="PTHR47843:SF5">
    <property type="entry name" value="BTB_POZ DOMAIN PROTEIN"/>
    <property type="match status" value="1"/>
</dbReference>
<name>A0A2W1D4M1_9PLEO</name>
<dbReference type="Pfam" id="PF00651">
    <property type="entry name" value="BTB"/>
    <property type="match status" value="1"/>
</dbReference>
<protein>
    <submittedName>
        <fullName evidence="2">BTB domain containing protein</fullName>
    </submittedName>
    <submittedName>
        <fullName evidence="4">BTB/POZ domain containing protein</fullName>
    </submittedName>
</protein>
<dbReference type="CDD" id="cd18186">
    <property type="entry name" value="BTB_POZ_ZBTB_KLHL-like"/>
    <property type="match status" value="1"/>
</dbReference>
<feature type="domain" description="BTB" evidence="1">
    <location>
        <begin position="23"/>
        <end position="87"/>
    </location>
</feature>
<gene>
    <name evidence="4" type="ORF">Ptr86124_003397</name>
    <name evidence="2" type="ORF">PtrM4_024360</name>
    <name evidence="3" type="ORF">PtrM4_024420</name>
</gene>
<dbReference type="Proteomes" id="UP000245464">
    <property type="component" value="Chromosome 1"/>
</dbReference>
<sequence>MAEAAREQLLASLKGLLASGAHSDFTITCGSDSHKVHKNIVCWRADFFARAIKFGGKETQGSNVDLPEDEPAIVKLLLQYIYEGEYDPFLLDKDTDLAAALYSPSMSPTWGKTQRRKEKLIVERNLRAEQLAGLHTAPTDSSTPTTGSEQLLTHAKMYEIAEKYDVVGLKDLVKEKYDRACSKYWNAPSFAASAYHVFSTTLEHDKGLRDIVFKTIATHMQTLVKKPEVETLLTEFNGLAFGLLKMKIDEGWN</sequence>
<evidence type="ECO:0000259" key="1">
    <source>
        <dbReference type="PROSITE" id="PS50097"/>
    </source>
</evidence>
<dbReference type="OMA" id="THAKMYE"/>
<proteinExistence type="predicted"/>
<dbReference type="InterPro" id="IPR000210">
    <property type="entry name" value="BTB/POZ_dom"/>
</dbReference>
<keyword evidence="6" id="KW-1185">Reference proteome</keyword>
<evidence type="ECO:0000313" key="2">
    <source>
        <dbReference type="EMBL" id="KAF7578196.1"/>
    </source>
</evidence>
<evidence type="ECO:0000313" key="5">
    <source>
        <dbReference type="Proteomes" id="UP000245464"/>
    </source>
</evidence>
<evidence type="ECO:0000313" key="6">
    <source>
        <dbReference type="Proteomes" id="UP000249757"/>
    </source>
</evidence>
<dbReference type="SUPFAM" id="SSF54695">
    <property type="entry name" value="POZ domain"/>
    <property type="match status" value="1"/>
</dbReference>
<evidence type="ECO:0000313" key="3">
    <source>
        <dbReference type="EMBL" id="KAF7578202.1"/>
    </source>
</evidence>
<dbReference type="EMBL" id="NQIK02000001">
    <property type="protein sequence ID" value="KAF7578196.1"/>
    <property type="molecule type" value="Genomic_DNA"/>
</dbReference>
<reference evidence="4" key="3">
    <citation type="journal article" date="2022" name="bioRxiv">
        <title>A global pangenome for the wheat fungal pathogen Pyrenophora tritici-repentis and prediction of effector protein structural homology.</title>
        <authorList>
            <person name="Moolhuijzen P."/>
            <person name="See P.T."/>
            <person name="Shi G."/>
            <person name="Powell H.R."/>
            <person name="Cockram J."/>
            <person name="Jorgensen L.N."/>
            <person name="Benslimane H."/>
            <person name="Strelkov S.E."/>
            <person name="Turner J."/>
            <person name="Liu Z."/>
            <person name="Moffat C.S."/>
        </authorList>
    </citation>
    <scope>NUCLEOTIDE SEQUENCE</scope>
    <source>
        <strain evidence="4">86-124</strain>
    </source>
</reference>